<feature type="transmembrane region" description="Helical" evidence="2">
    <location>
        <begin position="63"/>
        <end position="85"/>
    </location>
</feature>
<proteinExistence type="predicted"/>
<feature type="compositionally biased region" description="Basic and acidic residues" evidence="1">
    <location>
        <begin position="476"/>
        <end position="486"/>
    </location>
</feature>
<feature type="transmembrane region" description="Helical" evidence="2">
    <location>
        <begin position="190"/>
        <end position="213"/>
    </location>
</feature>
<accession>D2V500</accession>
<feature type="transmembrane region" description="Helical" evidence="2">
    <location>
        <begin position="312"/>
        <end position="334"/>
    </location>
</feature>
<dbReference type="Proteomes" id="UP000006671">
    <property type="component" value="Unassembled WGS sequence"/>
</dbReference>
<feature type="region of interest" description="Disordered" evidence="1">
    <location>
        <begin position="403"/>
        <end position="426"/>
    </location>
</feature>
<evidence type="ECO:0000256" key="1">
    <source>
        <dbReference type="SAM" id="MobiDB-lite"/>
    </source>
</evidence>
<feature type="transmembrane region" description="Helical" evidence="2">
    <location>
        <begin position="262"/>
        <end position="292"/>
    </location>
</feature>
<keyword evidence="2" id="KW-1133">Transmembrane helix</keyword>
<sequence length="486" mass="53958">MSLLQMLLSSSTKVGVSSSTIETSFSSSNDNNSSSTTTILNNSNRIASEIYLQHLDPYTLSGISLGIEVIFIPIFLGLVTFIAVFMTRKDIRKVMARNQKILLTLVIILLIIQCVGLTFRGIFDSLTINIVHDILTTIEKEEGIETANLALSSMNSTTSAAQAGVQDSKVIALYLMGSFEIMTQVQNMTLIIFIILFISNVFLNTVGMATGIISTRKMTILRYLVNVLGGSAIVILLLVITATAISYFIIKIRIAFDFQTYLYVVVYIIFVVTVVFHGLISNIVGCAVFSVIRRRTSKHNKQSNQQSLRKVVILQLGVNISALIQLFAGIFIALSSEYLHLKLVFYFFNNVGIVIFACLVFSLYHPLFTGAVKELNEMKEKSSQSGGDSSRYDQAKELSDKSVMDTCGRNEKRKSRVQPLSPRPQQQVGVKLLEEKKVDSEENQPIIVNNDHVQVILEENQPIVCNNETTPTEPPIEDKVEDSIVV</sequence>
<feature type="transmembrane region" description="Helical" evidence="2">
    <location>
        <begin position="225"/>
        <end position="250"/>
    </location>
</feature>
<gene>
    <name evidence="3" type="ORF">NAEGRDRAFT_63963</name>
</gene>
<name>D2V500_NAEGR</name>
<keyword evidence="4" id="KW-1185">Reference proteome</keyword>
<dbReference type="OrthoDB" id="10625198at2759"/>
<dbReference type="VEuPathDB" id="AmoebaDB:NAEGRDRAFT_63963"/>
<feature type="region of interest" description="Disordered" evidence="1">
    <location>
        <begin position="465"/>
        <end position="486"/>
    </location>
</feature>
<dbReference type="EMBL" id="GG738852">
    <property type="protein sequence ID" value="EFC48192.1"/>
    <property type="molecule type" value="Genomic_DNA"/>
</dbReference>
<reference evidence="3 4" key="1">
    <citation type="journal article" date="2010" name="Cell">
        <title>The genome of Naegleria gruberi illuminates early eukaryotic versatility.</title>
        <authorList>
            <person name="Fritz-Laylin L.K."/>
            <person name="Prochnik S.E."/>
            <person name="Ginger M.L."/>
            <person name="Dacks J.B."/>
            <person name="Carpenter M.L."/>
            <person name="Field M.C."/>
            <person name="Kuo A."/>
            <person name="Paredez A."/>
            <person name="Chapman J."/>
            <person name="Pham J."/>
            <person name="Shu S."/>
            <person name="Neupane R."/>
            <person name="Cipriano M."/>
            <person name="Mancuso J."/>
            <person name="Tu H."/>
            <person name="Salamov A."/>
            <person name="Lindquist E."/>
            <person name="Shapiro H."/>
            <person name="Lucas S."/>
            <person name="Grigoriev I.V."/>
            <person name="Cande W.Z."/>
            <person name="Fulton C."/>
            <person name="Rokhsar D.S."/>
            <person name="Dawson S.C."/>
        </authorList>
    </citation>
    <scope>NUCLEOTIDE SEQUENCE [LARGE SCALE GENOMIC DNA]</scope>
    <source>
        <strain evidence="3 4">NEG-M</strain>
    </source>
</reference>
<dbReference type="InParanoid" id="D2V500"/>
<evidence type="ECO:0000313" key="4">
    <source>
        <dbReference type="Proteomes" id="UP000006671"/>
    </source>
</evidence>
<feature type="transmembrane region" description="Helical" evidence="2">
    <location>
        <begin position="101"/>
        <end position="123"/>
    </location>
</feature>
<dbReference type="AlphaFoldDB" id="D2V500"/>
<protein>
    <submittedName>
        <fullName evidence="3">Predicted protein</fullName>
    </submittedName>
</protein>
<keyword evidence="2" id="KW-0472">Membrane</keyword>
<evidence type="ECO:0000256" key="2">
    <source>
        <dbReference type="SAM" id="Phobius"/>
    </source>
</evidence>
<evidence type="ECO:0000313" key="3">
    <source>
        <dbReference type="EMBL" id="EFC48192.1"/>
    </source>
</evidence>
<organism evidence="4">
    <name type="scientific">Naegleria gruberi</name>
    <name type="common">Amoeba</name>
    <dbReference type="NCBI Taxonomy" id="5762"/>
    <lineage>
        <taxon>Eukaryota</taxon>
        <taxon>Discoba</taxon>
        <taxon>Heterolobosea</taxon>
        <taxon>Tetramitia</taxon>
        <taxon>Eutetramitia</taxon>
        <taxon>Vahlkampfiidae</taxon>
        <taxon>Naegleria</taxon>
    </lineage>
</organism>
<dbReference type="RefSeq" id="XP_002680936.1">
    <property type="nucleotide sequence ID" value="XM_002680890.1"/>
</dbReference>
<dbReference type="KEGG" id="ngr:NAEGRDRAFT_63963"/>
<feature type="transmembrane region" description="Helical" evidence="2">
    <location>
        <begin position="346"/>
        <end position="364"/>
    </location>
</feature>
<dbReference type="GeneID" id="8860565"/>
<keyword evidence="2" id="KW-0812">Transmembrane</keyword>